<dbReference type="Proteomes" id="UP000680020">
    <property type="component" value="Unassembled WGS sequence"/>
</dbReference>
<accession>A0AB35BYY9</accession>
<evidence type="ECO:0000313" key="2">
    <source>
        <dbReference type="EMBL" id="MBS7823710.1"/>
    </source>
</evidence>
<dbReference type="InterPro" id="IPR026881">
    <property type="entry name" value="WYL_dom"/>
</dbReference>
<protein>
    <submittedName>
        <fullName evidence="2">WYL domain-containing protein</fullName>
    </submittedName>
</protein>
<sequence>MKTKNTQLAYRLGEILAKLNLGDRLEVAMLAEEFNVTERTIIRDLKERLVFLDWEEQGPKYYSLSKSSLGQLYPEDVDRFAHFASIQNLFPKLDREFFQQKLTQSVCVKGHNYEDISHKKGDFELIKAAIESQKLLCFSYYKNQSKSHKSYRVAPYILINRSGIWYLMADDQGQIKTFCFSRIEGISVQNEHFTLDQAILEDLKNIDSVYYGNQIKAVTVFVRGEVAIYFKRRKLLPNQSIIEEKNNGDLVVMSEHVSAQEILALVRYWIPNVKILSPEGLQTELEEGLQAYLLSSE</sequence>
<evidence type="ECO:0000259" key="1">
    <source>
        <dbReference type="Pfam" id="PF13280"/>
    </source>
</evidence>
<dbReference type="EMBL" id="JAGIBU010000001">
    <property type="protein sequence ID" value="MBS7823710.1"/>
    <property type="molecule type" value="Genomic_DNA"/>
</dbReference>
<dbReference type="PROSITE" id="PS52050">
    <property type="entry name" value="WYL"/>
    <property type="match status" value="1"/>
</dbReference>
<organism evidence="2 3">
    <name type="scientific">Wohlfahrtiimonas chitiniclastica</name>
    <dbReference type="NCBI Taxonomy" id="400946"/>
    <lineage>
        <taxon>Bacteria</taxon>
        <taxon>Pseudomonadati</taxon>
        <taxon>Pseudomonadota</taxon>
        <taxon>Gammaproteobacteria</taxon>
        <taxon>Cardiobacteriales</taxon>
        <taxon>Ignatzschineriaceae</taxon>
        <taxon>Wohlfahrtiimonas</taxon>
    </lineage>
</organism>
<proteinExistence type="predicted"/>
<dbReference type="Pfam" id="PF13280">
    <property type="entry name" value="WYL"/>
    <property type="match status" value="1"/>
</dbReference>
<comment type="caution">
    <text evidence="2">The sequence shown here is derived from an EMBL/GenBank/DDBJ whole genome shotgun (WGS) entry which is preliminary data.</text>
</comment>
<dbReference type="PANTHER" id="PTHR34580:SF1">
    <property type="entry name" value="PROTEIN PAFC"/>
    <property type="match status" value="1"/>
</dbReference>
<gene>
    <name evidence="2" type="ORF">J7561_00650</name>
</gene>
<dbReference type="AlphaFoldDB" id="A0AB35BYY9"/>
<dbReference type="InterPro" id="IPR051534">
    <property type="entry name" value="CBASS_pafABC_assoc_protein"/>
</dbReference>
<reference evidence="2" key="1">
    <citation type="submission" date="2021-03" db="EMBL/GenBank/DDBJ databases">
        <title>Identification and antibiotic profiling of Wohlfahrtiimonas chitiniclastica, an underestimated human pathogen.</title>
        <authorList>
            <person name="Kopf A."/>
            <person name="Bunk B."/>
            <person name="Coldewey S."/>
            <person name="Gunzer F."/>
            <person name="Riedel T."/>
            <person name="Schroettner P."/>
        </authorList>
    </citation>
    <scope>NUCLEOTIDE SEQUENCE</scope>
    <source>
        <strain evidence="2">DSM 100917</strain>
    </source>
</reference>
<feature type="domain" description="WYL" evidence="1">
    <location>
        <begin position="123"/>
        <end position="187"/>
    </location>
</feature>
<dbReference type="RefSeq" id="WP_213403240.1">
    <property type="nucleotide sequence ID" value="NZ_CP115969.1"/>
</dbReference>
<evidence type="ECO:0000313" key="3">
    <source>
        <dbReference type="Proteomes" id="UP000680020"/>
    </source>
</evidence>
<dbReference type="PANTHER" id="PTHR34580">
    <property type="match status" value="1"/>
</dbReference>
<name>A0AB35BYY9_9GAMM</name>